<dbReference type="Pfam" id="PF20151">
    <property type="entry name" value="DUF6533"/>
    <property type="match status" value="1"/>
</dbReference>
<evidence type="ECO:0000313" key="4">
    <source>
        <dbReference type="Proteomes" id="UP000242287"/>
    </source>
</evidence>
<dbReference type="EMBL" id="KZ302079">
    <property type="protein sequence ID" value="PFH48047.1"/>
    <property type="molecule type" value="Genomic_DNA"/>
</dbReference>
<evidence type="ECO:0000259" key="2">
    <source>
        <dbReference type="Pfam" id="PF20151"/>
    </source>
</evidence>
<feature type="transmembrane region" description="Helical" evidence="1">
    <location>
        <begin position="208"/>
        <end position="228"/>
    </location>
</feature>
<feature type="transmembrane region" description="Helical" evidence="1">
    <location>
        <begin position="15"/>
        <end position="35"/>
    </location>
</feature>
<protein>
    <recommendedName>
        <fullName evidence="2">DUF6533 domain-containing protein</fullName>
    </recommendedName>
</protein>
<keyword evidence="1" id="KW-0472">Membrane</keyword>
<feature type="transmembrane region" description="Helical" evidence="1">
    <location>
        <begin position="166"/>
        <end position="188"/>
    </location>
</feature>
<dbReference type="AlphaFoldDB" id="A0A2A9NIG2"/>
<accession>A0A2A9NIG2</accession>
<keyword evidence="1" id="KW-1133">Transmembrane helix</keyword>
<reference evidence="3 4" key="1">
    <citation type="submission" date="2014-02" db="EMBL/GenBank/DDBJ databases">
        <title>Transposable element dynamics among asymbiotic and ectomycorrhizal Amanita fungi.</title>
        <authorList>
            <consortium name="DOE Joint Genome Institute"/>
            <person name="Hess J."/>
            <person name="Skrede I."/>
            <person name="Wolfe B."/>
            <person name="LaButti K."/>
            <person name="Ohm R.A."/>
            <person name="Grigoriev I.V."/>
            <person name="Pringle A."/>
        </authorList>
    </citation>
    <scope>NUCLEOTIDE SEQUENCE [LARGE SCALE GENOMIC DNA]</scope>
    <source>
        <strain evidence="3 4">SKay4041</strain>
    </source>
</reference>
<keyword evidence="1" id="KW-0812">Transmembrane</keyword>
<proteinExistence type="predicted"/>
<dbReference type="InterPro" id="IPR045340">
    <property type="entry name" value="DUF6533"/>
</dbReference>
<evidence type="ECO:0000313" key="3">
    <source>
        <dbReference type="EMBL" id="PFH48047.1"/>
    </source>
</evidence>
<keyword evidence="4" id="KW-1185">Reference proteome</keyword>
<evidence type="ECO:0000256" key="1">
    <source>
        <dbReference type="SAM" id="Phobius"/>
    </source>
</evidence>
<feature type="domain" description="DUF6533" evidence="2">
    <location>
        <begin position="18"/>
        <end position="62"/>
    </location>
</feature>
<dbReference type="Proteomes" id="UP000242287">
    <property type="component" value="Unassembled WGS sequence"/>
</dbReference>
<gene>
    <name evidence="3" type="ORF">AMATHDRAFT_6172</name>
</gene>
<name>A0A2A9NIG2_9AGAR</name>
<organism evidence="3 4">
    <name type="scientific">Amanita thiersii Skay4041</name>
    <dbReference type="NCBI Taxonomy" id="703135"/>
    <lineage>
        <taxon>Eukaryota</taxon>
        <taxon>Fungi</taxon>
        <taxon>Dikarya</taxon>
        <taxon>Basidiomycota</taxon>
        <taxon>Agaricomycotina</taxon>
        <taxon>Agaricomycetes</taxon>
        <taxon>Agaricomycetidae</taxon>
        <taxon>Agaricales</taxon>
        <taxon>Pluteineae</taxon>
        <taxon>Amanitaceae</taxon>
        <taxon>Amanita</taxon>
    </lineage>
</organism>
<dbReference type="OrthoDB" id="3350812at2759"/>
<sequence>MATRDLQTVVFHESVLGYVDTAAMALLYFDYLLTLHMEVAYVWKSKWTLIKILFLILRYMPMATLSMVLLVDGHNSDAETCAIVTRVYAVFVTLETGMGEIILTMRTWAIWGRDHRIGLGLSIFFICKTMIGLIILSTWLKTLHYGVFFTTFGSSCALISSSKILYVDWLLLVIFESVVCMLLAIQAFSAFRAGGVSHLARVVYRDGLMYYLYLMMTFLLTLISIIVFPFDLVRLLSGPAHVIHVVLTARVILHAREQADKQFIYETPTFFAQTY</sequence>
<feature type="transmembrane region" description="Helical" evidence="1">
    <location>
        <begin position="83"/>
        <end position="105"/>
    </location>
</feature>
<feature type="transmembrane region" description="Helical" evidence="1">
    <location>
        <begin position="117"/>
        <end position="136"/>
    </location>
</feature>
<feature type="transmembrane region" description="Helical" evidence="1">
    <location>
        <begin position="47"/>
        <end position="71"/>
    </location>
</feature>